<keyword evidence="3" id="KW-0238">DNA-binding</keyword>
<evidence type="ECO:0000256" key="2">
    <source>
        <dbReference type="ARBA" id="ARBA00022840"/>
    </source>
</evidence>
<dbReference type="EMBL" id="BMJC01000002">
    <property type="protein sequence ID" value="GGA93863.1"/>
    <property type="molecule type" value="Genomic_DNA"/>
</dbReference>
<dbReference type="AlphaFoldDB" id="A0A8J2UBI8"/>
<dbReference type="InterPro" id="IPR003593">
    <property type="entry name" value="AAA+_ATPase"/>
</dbReference>
<dbReference type="Pfam" id="PF00005">
    <property type="entry name" value="ABC_tran"/>
    <property type="match status" value="1"/>
</dbReference>
<dbReference type="GO" id="GO:0140664">
    <property type="term" value="F:ATP-dependent DNA damage sensor activity"/>
    <property type="evidence" value="ECO:0007669"/>
    <property type="project" value="InterPro"/>
</dbReference>
<evidence type="ECO:0000313" key="6">
    <source>
        <dbReference type="EMBL" id="GGA93863.1"/>
    </source>
</evidence>
<dbReference type="PROSITE" id="PS50893">
    <property type="entry name" value="ABC_TRANSPORTER_2"/>
    <property type="match status" value="1"/>
</dbReference>
<keyword evidence="1" id="KW-0547">Nucleotide-binding</keyword>
<dbReference type="Proteomes" id="UP000607559">
    <property type="component" value="Unassembled WGS sequence"/>
</dbReference>
<feature type="region of interest" description="Disordered" evidence="4">
    <location>
        <begin position="682"/>
        <end position="703"/>
    </location>
</feature>
<dbReference type="InterPro" id="IPR027417">
    <property type="entry name" value="P-loop_NTPase"/>
</dbReference>
<name>A0A8J2UBI8_9BACT</name>
<dbReference type="GO" id="GO:0016887">
    <property type="term" value="F:ATP hydrolysis activity"/>
    <property type="evidence" value="ECO:0007669"/>
    <property type="project" value="InterPro"/>
</dbReference>
<reference evidence="6" key="2">
    <citation type="submission" date="2020-09" db="EMBL/GenBank/DDBJ databases">
        <authorList>
            <person name="Sun Q."/>
            <person name="Zhou Y."/>
        </authorList>
    </citation>
    <scope>NUCLEOTIDE SEQUENCE</scope>
    <source>
        <strain evidence="6">CGMCC 1.15448</strain>
    </source>
</reference>
<dbReference type="SMART" id="SM00382">
    <property type="entry name" value="AAA"/>
    <property type="match status" value="2"/>
</dbReference>
<gene>
    <name evidence="6" type="ORF">GCM10011511_16450</name>
</gene>
<protein>
    <recommendedName>
        <fullName evidence="5">ABC transporter domain-containing protein</fullName>
    </recommendedName>
</protein>
<comment type="caution">
    <text evidence="6">The sequence shown here is derived from an EMBL/GenBank/DDBJ whole genome shotgun (WGS) entry which is preliminary data.</text>
</comment>
<dbReference type="GO" id="GO:0005524">
    <property type="term" value="F:ATP binding"/>
    <property type="evidence" value="ECO:0007669"/>
    <property type="project" value="UniProtKB-KW"/>
</dbReference>
<dbReference type="GO" id="GO:0030983">
    <property type="term" value="F:mismatched DNA binding"/>
    <property type="evidence" value="ECO:0007669"/>
    <property type="project" value="InterPro"/>
</dbReference>
<dbReference type="PANTHER" id="PTHR11361:SF99">
    <property type="entry name" value="DNA MISMATCH REPAIR PROTEIN"/>
    <property type="match status" value="1"/>
</dbReference>
<dbReference type="PANTHER" id="PTHR11361">
    <property type="entry name" value="DNA MISMATCH REPAIR PROTEIN MUTS FAMILY MEMBER"/>
    <property type="match status" value="1"/>
</dbReference>
<feature type="domain" description="ABC transporter" evidence="5">
    <location>
        <begin position="6"/>
        <end position="226"/>
    </location>
</feature>
<dbReference type="SUPFAM" id="SSF48334">
    <property type="entry name" value="DNA repair protein MutS, domain III"/>
    <property type="match status" value="1"/>
</dbReference>
<dbReference type="Gene3D" id="3.40.50.300">
    <property type="entry name" value="P-loop containing nucleotide triphosphate hydrolases"/>
    <property type="match status" value="2"/>
</dbReference>
<evidence type="ECO:0000256" key="3">
    <source>
        <dbReference type="ARBA" id="ARBA00023125"/>
    </source>
</evidence>
<dbReference type="RefSeq" id="WP_188930502.1">
    <property type="nucleotide sequence ID" value="NZ_BMJC01000002.1"/>
</dbReference>
<dbReference type="Gene3D" id="1.10.1420.10">
    <property type="match status" value="1"/>
</dbReference>
<dbReference type="InterPro" id="IPR045076">
    <property type="entry name" value="MutS"/>
</dbReference>
<dbReference type="SUPFAM" id="SSF52540">
    <property type="entry name" value="P-loop containing nucleoside triphosphate hydrolases"/>
    <property type="match status" value="2"/>
</dbReference>
<accession>A0A8J2UBI8</accession>
<sequence length="703" mass="78753">MTEHVLEADSILVELGGRKLLSDIYLQCRTGEVVGLLGRNGAGKSTLLKVLFGTQATPDRSVRIDGRSLSPVSLRGRWITYLPQHGFLPPDLSVRSLIKLYVTDALEVSQVLADERISPHLRKRVTALSEGELRYLEVLLLLHLPAPFVLLDEPFSGIEPLYQERVMELIKEYRSRKGFIITDHIYRPIISVSDRLVLLDNGRAIGIRRKEELETRGYVPKGTFVRGESGVDGGVLESEQEAGFEVDKQTWKDLDLFDHGRRGLVFELLNKVKTTGGGDVLEQLLKSPSNQRELLEARRDTIRFFADNGVDLHIDREQLRTIEHYATCGIGLFPGVFFDAAIYTLRNQLKQSPDYYTITNGVRRTVGVLRHLVVQAEEWLECGCPDALVSEVLEMLELLFDSRVKAILFTPEHPLTMREIARCDHFFRGAGKVSLRRILDLLYEWDAYVAVARAAQQYDWSFPHYSEAASPAIQAHGVFHPLIANAVANDFQMDGKANLCFISGANMAGKSTFLKSMGLAVYFSHVGFPVPARYWETTLFNGLITTVNLADNISQGYSHFYTEVRRVKEVVMKVKEKRKMVVIFDELFRGTNVKDASDASLQVIDGLAGIGGSLFLISTHIVEIAAGLERNPNIVFACFESRMEGGVPWYSYKLRSGVSNERVGMLILKNEGILEMLEEMKGARPPGGMGGHQRGPERASFSS</sequence>
<dbReference type="InterPro" id="IPR000432">
    <property type="entry name" value="DNA_mismatch_repair_MutS_C"/>
</dbReference>
<keyword evidence="2" id="KW-0067">ATP-binding</keyword>
<dbReference type="InterPro" id="IPR003439">
    <property type="entry name" value="ABC_transporter-like_ATP-bd"/>
</dbReference>
<evidence type="ECO:0000259" key="5">
    <source>
        <dbReference type="PROSITE" id="PS50893"/>
    </source>
</evidence>
<evidence type="ECO:0000256" key="1">
    <source>
        <dbReference type="ARBA" id="ARBA00022741"/>
    </source>
</evidence>
<dbReference type="SMART" id="SM00534">
    <property type="entry name" value="MUTSac"/>
    <property type="match status" value="1"/>
</dbReference>
<keyword evidence="7" id="KW-1185">Reference proteome</keyword>
<dbReference type="InterPro" id="IPR036187">
    <property type="entry name" value="DNA_mismatch_repair_MutS_sf"/>
</dbReference>
<dbReference type="GO" id="GO:0006298">
    <property type="term" value="P:mismatch repair"/>
    <property type="evidence" value="ECO:0007669"/>
    <property type="project" value="InterPro"/>
</dbReference>
<evidence type="ECO:0000256" key="4">
    <source>
        <dbReference type="SAM" id="MobiDB-lite"/>
    </source>
</evidence>
<organism evidence="6 7">
    <name type="scientific">Puia dinghuensis</name>
    <dbReference type="NCBI Taxonomy" id="1792502"/>
    <lineage>
        <taxon>Bacteria</taxon>
        <taxon>Pseudomonadati</taxon>
        <taxon>Bacteroidota</taxon>
        <taxon>Chitinophagia</taxon>
        <taxon>Chitinophagales</taxon>
        <taxon>Chitinophagaceae</taxon>
        <taxon>Puia</taxon>
    </lineage>
</organism>
<dbReference type="Pfam" id="PF00488">
    <property type="entry name" value="MutS_V"/>
    <property type="match status" value="1"/>
</dbReference>
<reference evidence="6" key="1">
    <citation type="journal article" date="2014" name="Int. J. Syst. Evol. Microbiol.">
        <title>Complete genome sequence of Corynebacterium casei LMG S-19264T (=DSM 44701T), isolated from a smear-ripened cheese.</title>
        <authorList>
            <consortium name="US DOE Joint Genome Institute (JGI-PGF)"/>
            <person name="Walter F."/>
            <person name="Albersmeier A."/>
            <person name="Kalinowski J."/>
            <person name="Ruckert C."/>
        </authorList>
    </citation>
    <scope>NUCLEOTIDE SEQUENCE</scope>
    <source>
        <strain evidence="6">CGMCC 1.15448</strain>
    </source>
</reference>
<evidence type="ECO:0000313" key="7">
    <source>
        <dbReference type="Proteomes" id="UP000607559"/>
    </source>
</evidence>
<proteinExistence type="predicted"/>